<feature type="non-terminal residue" evidence="3">
    <location>
        <position position="1"/>
    </location>
</feature>
<dbReference type="RefSeq" id="XP_013763071.1">
    <property type="nucleotide sequence ID" value="XM_013907617.1"/>
</dbReference>
<dbReference type="GeneID" id="25560028"/>
<protein>
    <submittedName>
        <fullName evidence="3">Uncharacterized protein</fullName>
    </submittedName>
</protein>
<keyword evidence="1" id="KW-0175">Coiled coil</keyword>
<evidence type="ECO:0000256" key="1">
    <source>
        <dbReference type="SAM" id="Coils"/>
    </source>
</evidence>
<dbReference type="EMBL" id="GL349433">
    <property type="protein sequence ID" value="KNC46093.1"/>
    <property type="molecule type" value="Genomic_DNA"/>
</dbReference>
<organism evidence="3 4">
    <name type="scientific">Thecamonas trahens ATCC 50062</name>
    <dbReference type="NCBI Taxonomy" id="461836"/>
    <lineage>
        <taxon>Eukaryota</taxon>
        <taxon>Apusozoa</taxon>
        <taxon>Apusomonadida</taxon>
        <taxon>Apusomonadidae</taxon>
        <taxon>Thecamonas</taxon>
    </lineage>
</organism>
<feature type="region of interest" description="Disordered" evidence="2">
    <location>
        <begin position="128"/>
        <end position="155"/>
    </location>
</feature>
<feature type="region of interest" description="Disordered" evidence="2">
    <location>
        <begin position="1"/>
        <end position="63"/>
    </location>
</feature>
<dbReference type="AlphaFoldDB" id="A0A0L0D478"/>
<evidence type="ECO:0000313" key="4">
    <source>
        <dbReference type="Proteomes" id="UP000054408"/>
    </source>
</evidence>
<evidence type="ECO:0000313" key="3">
    <source>
        <dbReference type="EMBL" id="KNC46093.1"/>
    </source>
</evidence>
<sequence length="506" mass="55010">MASPHRVLPPIASPTPASRASPSPGGRKAKAQGAGEVEAEVGPRPSGGAGCVDLPRFPPPPASEEAAEVASAWRRAYQWACGAARKVAEQDAALRVVRTEARKALTDGEQLRAEIIRLRADVKAARNNVAGSSGGGCSGGVPSRNSPMSARANAEMAKLRSENKVLRNELAEAHEKARAMEARMIAFEQSAQRTRKEATAVVDANVTSMETAVFRADSETARWKRRHAALHKKYEAMRVQNERDKRKRAAQAELFASELKVQRNKYVILQTKYDAEVTKNQPPISKAMLLLHEKAAHWLDKYRVLKLTHEALVADHEALVTEHKANTVELRRARDKLQLIAQTAPSDEAVDAVMPSAVGRDSLVPAHLADTLHAMLTDADVAERIVRNPAAFLHASILSLEEHSLIDPGEALGLSAGVRALEALLNAARAPKVDVEAEAKKSAEEIETASMVRELQSMQATMARLEASAEQLHTEVRHWKAENRKAAARIAKLEALLREAQDTGHA</sequence>
<evidence type="ECO:0000256" key="2">
    <source>
        <dbReference type="SAM" id="MobiDB-lite"/>
    </source>
</evidence>
<feature type="compositionally biased region" description="Low complexity" evidence="2">
    <location>
        <begin position="14"/>
        <end position="24"/>
    </location>
</feature>
<accession>A0A0L0D478</accession>
<keyword evidence="4" id="KW-1185">Reference proteome</keyword>
<dbReference type="Proteomes" id="UP000054408">
    <property type="component" value="Unassembled WGS sequence"/>
</dbReference>
<name>A0A0L0D478_THETB</name>
<gene>
    <name evidence="3" type="ORF">AMSG_00210</name>
</gene>
<proteinExistence type="predicted"/>
<reference evidence="3 4" key="1">
    <citation type="submission" date="2010-05" db="EMBL/GenBank/DDBJ databases">
        <title>The Genome Sequence of Thecamonas trahens ATCC 50062.</title>
        <authorList>
            <consortium name="The Broad Institute Genome Sequencing Platform"/>
            <person name="Russ C."/>
            <person name="Cuomo C."/>
            <person name="Shea T."/>
            <person name="Young S.K."/>
            <person name="Zeng Q."/>
            <person name="Koehrsen M."/>
            <person name="Haas B."/>
            <person name="Borodovsky M."/>
            <person name="Guigo R."/>
            <person name="Alvarado L."/>
            <person name="Berlin A."/>
            <person name="Bochicchio J."/>
            <person name="Borenstein D."/>
            <person name="Chapman S."/>
            <person name="Chen Z."/>
            <person name="Freedman E."/>
            <person name="Gellesch M."/>
            <person name="Goldberg J."/>
            <person name="Griggs A."/>
            <person name="Gujja S."/>
            <person name="Heilman E."/>
            <person name="Heiman D."/>
            <person name="Hepburn T."/>
            <person name="Howarth C."/>
            <person name="Jen D."/>
            <person name="Larson L."/>
            <person name="Mehta T."/>
            <person name="Park D."/>
            <person name="Pearson M."/>
            <person name="Roberts A."/>
            <person name="Saif S."/>
            <person name="Shenoy N."/>
            <person name="Sisk P."/>
            <person name="Stolte C."/>
            <person name="Sykes S."/>
            <person name="Thomson T."/>
            <person name="Walk T."/>
            <person name="White J."/>
            <person name="Yandava C."/>
            <person name="Burger G."/>
            <person name="Gray M.W."/>
            <person name="Holland P.W.H."/>
            <person name="King N."/>
            <person name="Lang F.B.F."/>
            <person name="Roger A.J."/>
            <person name="Ruiz-Trillo I."/>
            <person name="Lander E."/>
            <person name="Nusbaum C."/>
        </authorList>
    </citation>
    <scope>NUCLEOTIDE SEQUENCE [LARGE SCALE GENOMIC DNA]</scope>
    <source>
        <strain evidence="3 4">ATCC 50062</strain>
    </source>
</reference>
<feature type="coiled-coil region" evidence="1">
    <location>
        <begin position="455"/>
        <end position="503"/>
    </location>
</feature>